<feature type="transmembrane region" description="Helical" evidence="1">
    <location>
        <begin position="273"/>
        <end position="295"/>
    </location>
</feature>
<evidence type="ECO:0008006" key="4">
    <source>
        <dbReference type="Google" id="ProtNLM"/>
    </source>
</evidence>
<dbReference type="AlphaFoldDB" id="A0A2N9PAG8"/>
<sequence length="300" mass="35513">MLTDFFKLNEPYKVIKTQIEFYDLLKISKSFVNILYEPNLLEADGQHPKLKIKDTNFQNVSFSKTKLNEIIFINCKFEDCLFIGCEIVNCEFHNSIFINCNTHKILISKTYVNPESFSKSIKKISDANIGVHLFQQLLNNSNDAGQSSFSRISEYHFKKWQDKLTLNKFWNKKPYPLSFWKFIFNYPIRWLFRYTFGYGLRLRNFAITFIIVFISFFFINQSNWKNYDLEKKDLKIKVFFKDSSNVSSNFYYTLDATTKLVDSQFQATSNTGMVWLTIQNIFGFILLSALITIILNRFVK</sequence>
<reference evidence="2 3" key="1">
    <citation type="submission" date="2018-02" db="EMBL/GenBank/DDBJ databases">
        <authorList>
            <person name="Cohen D.B."/>
            <person name="Kent A.D."/>
        </authorList>
    </citation>
    <scope>NUCLEOTIDE SEQUENCE [LARGE SCALE GENOMIC DNA]</scope>
    <source>
        <strain evidence="2">CIP109753</strain>
    </source>
</reference>
<keyword evidence="1" id="KW-0812">Transmembrane</keyword>
<name>A0A2N9PAG8_9FLAO</name>
<evidence type="ECO:0000256" key="1">
    <source>
        <dbReference type="SAM" id="Phobius"/>
    </source>
</evidence>
<keyword evidence="1" id="KW-1133">Transmembrane helix</keyword>
<organism evidence="2 3">
    <name type="scientific">Flavobacterium columnare</name>
    <dbReference type="NCBI Taxonomy" id="996"/>
    <lineage>
        <taxon>Bacteria</taxon>
        <taxon>Pseudomonadati</taxon>
        <taxon>Bacteroidota</taxon>
        <taxon>Flavobacteriia</taxon>
        <taxon>Flavobacteriales</taxon>
        <taxon>Flavobacteriaceae</taxon>
        <taxon>Flavobacterium</taxon>
    </lineage>
</organism>
<dbReference type="RefSeq" id="WP_105196060.1">
    <property type="nucleotide sequence ID" value="NZ_OLKH01000082.1"/>
</dbReference>
<accession>A0A2N9PAG8</accession>
<evidence type="ECO:0000313" key="2">
    <source>
        <dbReference type="EMBL" id="SPE77368.1"/>
    </source>
</evidence>
<proteinExistence type="predicted"/>
<dbReference type="Gene3D" id="2.160.20.80">
    <property type="entry name" value="E3 ubiquitin-protein ligase SopA"/>
    <property type="match status" value="1"/>
</dbReference>
<dbReference type="EMBL" id="OLKH01000082">
    <property type="protein sequence ID" value="SPE77368.1"/>
    <property type="molecule type" value="Genomic_DNA"/>
</dbReference>
<protein>
    <recommendedName>
        <fullName evidence="4">Pentapeptide repeat-containing protein</fullName>
    </recommendedName>
</protein>
<feature type="transmembrane region" description="Helical" evidence="1">
    <location>
        <begin position="202"/>
        <end position="219"/>
    </location>
</feature>
<keyword evidence="1" id="KW-0472">Membrane</keyword>
<gene>
    <name evidence="2" type="ORF">FLACOL_01361</name>
</gene>
<dbReference type="SUPFAM" id="SSF141571">
    <property type="entry name" value="Pentapeptide repeat-like"/>
    <property type="match status" value="1"/>
</dbReference>
<dbReference type="Proteomes" id="UP000238180">
    <property type="component" value="Unassembled WGS sequence"/>
</dbReference>
<evidence type="ECO:0000313" key="3">
    <source>
        <dbReference type="Proteomes" id="UP000238180"/>
    </source>
</evidence>